<dbReference type="Proteomes" id="UP000551501">
    <property type="component" value="Unassembled WGS sequence"/>
</dbReference>
<organism evidence="2 3">
    <name type="scientific">Gordonia humi</name>
    <dbReference type="NCBI Taxonomy" id="686429"/>
    <lineage>
        <taxon>Bacteria</taxon>
        <taxon>Bacillati</taxon>
        <taxon>Actinomycetota</taxon>
        <taxon>Actinomycetes</taxon>
        <taxon>Mycobacteriales</taxon>
        <taxon>Gordoniaceae</taxon>
        <taxon>Gordonia</taxon>
    </lineage>
</organism>
<sequence length="290" mass="32593">MARFLAAHDGVITTGQAGSLGMTRRQVYRKTSSGLWASRGPSVHLSAEHPMSDMAAIRIAVASHGGVADRTSAAWLHDLIDRPGTRVSLSVPRSAHGSRGCSIPTQIRRRTFPAEDLTSVHGVDSVALPLTVLMVAAERDDGVEIMDRTLQRRLVTLKQLHAALDRNCGAHGMAAARTILAAADDVSESELERKFVRFLRRHGITGWRQQVEFGPYRLDFVFPEHRIAVELHGWAFHHDYDRWERDQKVTNALVNADWLPLIFTWKRLMQEPDEVLRELQTAMELRENVD</sequence>
<keyword evidence="2" id="KW-0378">Hydrolase</keyword>
<dbReference type="RefSeq" id="WP_343067358.1">
    <property type="nucleotide sequence ID" value="NZ_BAABHL010000065.1"/>
</dbReference>
<dbReference type="InterPro" id="IPR011335">
    <property type="entry name" value="Restrct_endonuc-II-like"/>
</dbReference>
<proteinExistence type="predicted"/>
<reference evidence="2 3" key="1">
    <citation type="submission" date="2020-08" db="EMBL/GenBank/DDBJ databases">
        <title>Sequencing the genomes of 1000 actinobacteria strains.</title>
        <authorList>
            <person name="Klenk H.-P."/>
        </authorList>
    </citation>
    <scope>NUCLEOTIDE SEQUENCE [LARGE SCALE GENOMIC DNA]</scope>
    <source>
        <strain evidence="2 3">DSM 45298</strain>
    </source>
</reference>
<dbReference type="Gene3D" id="3.40.960.10">
    <property type="entry name" value="VSR Endonuclease"/>
    <property type="match status" value="1"/>
</dbReference>
<evidence type="ECO:0000259" key="1">
    <source>
        <dbReference type="Pfam" id="PF04480"/>
    </source>
</evidence>
<dbReference type="EMBL" id="JACIFP010000001">
    <property type="protein sequence ID" value="MBB4135507.1"/>
    <property type="molecule type" value="Genomic_DNA"/>
</dbReference>
<keyword evidence="2" id="KW-0255">Endonuclease</keyword>
<gene>
    <name evidence="2" type="ORF">BKA16_002059</name>
</gene>
<dbReference type="SUPFAM" id="SSF52980">
    <property type="entry name" value="Restriction endonuclease-like"/>
    <property type="match status" value="1"/>
</dbReference>
<comment type="caution">
    <text evidence="2">The sequence shown here is derived from an EMBL/GenBank/DDBJ whole genome shotgun (WGS) entry which is preliminary data.</text>
</comment>
<dbReference type="GO" id="GO:0004519">
    <property type="term" value="F:endonuclease activity"/>
    <property type="evidence" value="ECO:0007669"/>
    <property type="project" value="UniProtKB-KW"/>
</dbReference>
<name>A0A840F7K3_9ACTN</name>
<dbReference type="InterPro" id="IPR007569">
    <property type="entry name" value="DUF559"/>
</dbReference>
<accession>A0A840F7K3</accession>
<keyword evidence="2" id="KW-0540">Nuclease</keyword>
<dbReference type="AlphaFoldDB" id="A0A840F7K3"/>
<feature type="domain" description="DUF559" evidence="1">
    <location>
        <begin position="188"/>
        <end position="283"/>
    </location>
</feature>
<evidence type="ECO:0000313" key="2">
    <source>
        <dbReference type="EMBL" id="MBB4135507.1"/>
    </source>
</evidence>
<protein>
    <submittedName>
        <fullName evidence="2">Very-short-patch-repair endonuclease</fullName>
    </submittedName>
</protein>
<evidence type="ECO:0000313" key="3">
    <source>
        <dbReference type="Proteomes" id="UP000551501"/>
    </source>
</evidence>
<dbReference type="Pfam" id="PF04480">
    <property type="entry name" value="DUF559"/>
    <property type="match status" value="1"/>
</dbReference>
<keyword evidence="3" id="KW-1185">Reference proteome</keyword>